<reference evidence="1 2" key="1">
    <citation type="submission" date="2016-11" db="EMBL/GenBank/DDBJ databases">
        <authorList>
            <person name="Jaros S."/>
            <person name="Januszkiewicz K."/>
            <person name="Wedrychowicz H."/>
        </authorList>
    </citation>
    <scope>NUCLEOTIDE SEQUENCE [LARGE SCALE GENOMIC DNA]</scope>
    <source>
        <strain evidence="1 2">DSM 28715</strain>
    </source>
</reference>
<protein>
    <submittedName>
        <fullName evidence="1">Chloramphenicol O-acetyltransferase type A</fullName>
    </submittedName>
</protein>
<sequence length="211" mass="23760">MAEVIIDQENWARKDQFDLFRSYERPHFAVTKRLNVNQLMTVQKPKGTSPYRACLYAIGAGIHAVDELKMRFRDDIVVRHDAIDLSMTVPKQDGGFAYGYVPFHPSFAEFDRISSALIEEASKGALAPNTGQRDDLAYLSCMPWLDYSSINNAMPHAGDCIPRVSWGKIVKDPDGIWRMSMTLEVHHALVDGEHVGTYFEHVQTALDSISA</sequence>
<dbReference type="AlphaFoldDB" id="A0A1M5PK57"/>
<dbReference type="SUPFAM" id="SSF52777">
    <property type="entry name" value="CoA-dependent acyltransferases"/>
    <property type="match status" value="1"/>
</dbReference>
<dbReference type="SMART" id="SM01059">
    <property type="entry name" value="CAT"/>
    <property type="match status" value="1"/>
</dbReference>
<accession>A0A1M5PK57</accession>
<dbReference type="PANTHER" id="PTHR38474">
    <property type="entry name" value="SLR0299 PROTEIN"/>
    <property type="match status" value="1"/>
</dbReference>
<dbReference type="InterPro" id="IPR023213">
    <property type="entry name" value="CAT-like_dom_sf"/>
</dbReference>
<evidence type="ECO:0000313" key="2">
    <source>
        <dbReference type="Proteomes" id="UP000184074"/>
    </source>
</evidence>
<proteinExistence type="predicted"/>
<organism evidence="1 2">
    <name type="scientific">Cognatiyoonia sediminum</name>
    <dbReference type="NCBI Taxonomy" id="1508389"/>
    <lineage>
        <taxon>Bacteria</taxon>
        <taxon>Pseudomonadati</taxon>
        <taxon>Pseudomonadota</taxon>
        <taxon>Alphaproteobacteria</taxon>
        <taxon>Rhodobacterales</taxon>
        <taxon>Paracoccaceae</taxon>
        <taxon>Cognatiyoonia</taxon>
    </lineage>
</organism>
<dbReference type="Gene3D" id="3.30.559.10">
    <property type="entry name" value="Chloramphenicol acetyltransferase-like domain"/>
    <property type="match status" value="1"/>
</dbReference>
<dbReference type="PANTHER" id="PTHR38474:SF1">
    <property type="entry name" value="SLR0299 PROTEIN"/>
    <property type="match status" value="1"/>
</dbReference>
<dbReference type="GO" id="GO:0008811">
    <property type="term" value="F:chloramphenicol O-acetyltransferase activity"/>
    <property type="evidence" value="ECO:0007669"/>
    <property type="project" value="InterPro"/>
</dbReference>
<dbReference type="OrthoDB" id="9801766at2"/>
<gene>
    <name evidence="1" type="ORF">SAMN05444003_1691</name>
</gene>
<dbReference type="STRING" id="1508389.SAMN05444003_1691"/>
<dbReference type="Proteomes" id="UP000184074">
    <property type="component" value="Unassembled WGS sequence"/>
</dbReference>
<dbReference type="EMBL" id="FQXB01000002">
    <property type="protein sequence ID" value="SHH02174.1"/>
    <property type="molecule type" value="Genomic_DNA"/>
</dbReference>
<evidence type="ECO:0000313" key="1">
    <source>
        <dbReference type="EMBL" id="SHH02174.1"/>
    </source>
</evidence>
<keyword evidence="1" id="KW-0808">Transferase</keyword>
<name>A0A1M5PK57_9RHOB</name>
<dbReference type="InterPro" id="IPR001707">
    <property type="entry name" value="Cmp_AcTrfase"/>
</dbReference>
<keyword evidence="2" id="KW-1185">Reference proteome</keyword>
<dbReference type="Pfam" id="PF00302">
    <property type="entry name" value="CAT"/>
    <property type="match status" value="1"/>
</dbReference>